<dbReference type="Proteomes" id="UP000281498">
    <property type="component" value="Unassembled WGS sequence"/>
</dbReference>
<gene>
    <name evidence="1" type="ORF">CR203_12270</name>
</gene>
<evidence type="ECO:0000313" key="2">
    <source>
        <dbReference type="Proteomes" id="UP000281498"/>
    </source>
</evidence>
<protein>
    <submittedName>
        <fullName evidence="1">Uncharacterized protein</fullName>
    </submittedName>
</protein>
<name>A0A3A9KHV7_9BACI</name>
<organism evidence="1 2">
    <name type="scientific">Salipaludibacillus neizhouensis</name>
    <dbReference type="NCBI Taxonomy" id="885475"/>
    <lineage>
        <taxon>Bacteria</taxon>
        <taxon>Bacillati</taxon>
        <taxon>Bacillota</taxon>
        <taxon>Bacilli</taxon>
        <taxon>Bacillales</taxon>
        <taxon>Bacillaceae</taxon>
    </lineage>
</organism>
<proteinExistence type="predicted"/>
<sequence length="66" mass="7344">MNFTVVYSSTTYKALVTDKANPKIVADIINIRLPSVINSINVAMKNTKKKCSMLVNLLAVDLKQLF</sequence>
<dbReference type="AlphaFoldDB" id="A0A3A9KHV7"/>
<dbReference type="EMBL" id="PDOE01000004">
    <property type="protein sequence ID" value="RKL67275.1"/>
    <property type="molecule type" value="Genomic_DNA"/>
</dbReference>
<evidence type="ECO:0000313" key="1">
    <source>
        <dbReference type="EMBL" id="RKL67275.1"/>
    </source>
</evidence>
<reference evidence="1 2" key="1">
    <citation type="submission" date="2017-10" db="EMBL/GenBank/DDBJ databases">
        <title>Bacillus sp. nov., a halophilic bacterium isolated from a Keqin Lake.</title>
        <authorList>
            <person name="Wang H."/>
        </authorList>
    </citation>
    <scope>NUCLEOTIDE SEQUENCE [LARGE SCALE GENOMIC DNA]</scope>
    <source>
        <strain evidence="1 2">KCTC 13187</strain>
    </source>
</reference>
<keyword evidence="2" id="KW-1185">Reference proteome</keyword>
<accession>A0A3A9KHV7</accession>
<comment type="caution">
    <text evidence="1">The sequence shown here is derived from an EMBL/GenBank/DDBJ whole genome shotgun (WGS) entry which is preliminary data.</text>
</comment>